<evidence type="ECO:0000313" key="1">
    <source>
        <dbReference type="EMBL" id="KAI9903134.1"/>
    </source>
</evidence>
<comment type="caution">
    <text evidence="1">The sequence shown here is derived from an EMBL/GenBank/DDBJ whole genome shotgun (WGS) entry which is preliminary data.</text>
</comment>
<organism evidence="1 2">
    <name type="scientific">Trichothecium roseum</name>
    <dbReference type="NCBI Taxonomy" id="47278"/>
    <lineage>
        <taxon>Eukaryota</taxon>
        <taxon>Fungi</taxon>
        <taxon>Dikarya</taxon>
        <taxon>Ascomycota</taxon>
        <taxon>Pezizomycotina</taxon>
        <taxon>Sordariomycetes</taxon>
        <taxon>Hypocreomycetidae</taxon>
        <taxon>Hypocreales</taxon>
        <taxon>Hypocreales incertae sedis</taxon>
        <taxon>Trichothecium</taxon>
    </lineage>
</organism>
<name>A0ACC0VAB2_9HYPO</name>
<gene>
    <name evidence="1" type="ORF">N3K66_002486</name>
</gene>
<dbReference type="Proteomes" id="UP001163324">
    <property type="component" value="Chromosome 2"/>
</dbReference>
<proteinExistence type="predicted"/>
<reference evidence="1" key="1">
    <citation type="submission" date="2022-10" db="EMBL/GenBank/DDBJ databases">
        <title>Complete Genome of Trichothecium roseum strain YXFP-22015, a Plant Pathogen Isolated from Citrus.</title>
        <authorList>
            <person name="Wang Y."/>
            <person name="Zhu L."/>
        </authorList>
    </citation>
    <scope>NUCLEOTIDE SEQUENCE</scope>
    <source>
        <strain evidence="1">YXFP-22015</strain>
    </source>
</reference>
<sequence>MKSVHEFKLSIDERDIATFPLAAPSLDYASLHKVRVPPLLTPSPPSWSLGLPPSNSHSLSLLRHKPGL</sequence>
<evidence type="ECO:0000313" key="2">
    <source>
        <dbReference type="Proteomes" id="UP001163324"/>
    </source>
</evidence>
<accession>A0ACC0VAB2</accession>
<dbReference type="EMBL" id="CM047941">
    <property type="protein sequence ID" value="KAI9903134.1"/>
    <property type="molecule type" value="Genomic_DNA"/>
</dbReference>
<protein>
    <submittedName>
        <fullName evidence="1">Uncharacterized protein</fullName>
    </submittedName>
</protein>
<keyword evidence="2" id="KW-1185">Reference proteome</keyword>